<dbReference type="AlphaFoldDB" id="A0A0D1DBP6"/>
<reference evidence="1 2" key="1">
    <citation type="submission" date="2015-02" db="EMBL/GenBank/DDBJ databases">
        <title>Genome Sequence of Jannaschia aquimarina DSM28248, a member of the Roseobacter clade.</title>
        <authorList>
            <person name="Voget S."/>
            <person name="Daniel R."/>
        </authorList>
    </citation>
    <scope>NUCLEOTIDE SEQUENCE [LARGE SCALE GENOMIC DNA]</scope>
    <source>
        <strain evidence="1 2">GSW-M26</strain>
    </source>
</reference>
<name>A0A0D1DBP6_9RHOB</name>
<dbReference type="Proteomes" id="UP000032232">
    <property type="component" value="Unassembled WGS sequence"/>
</dbReference>
<comment type="caution">
    <text evidence="1">The sequence shown here is derived from an EMBL/GenBank/DDBJ whole genome shotgun (WGS) entry which is preliminary data.</text>
</comment>
<accession>A0A0D1DBP6</accession>
<evidence type="ECO:0008006" key="3">
    <source>
        <dbReference type="Google" id="ProtNLM"/>
    </source>
</evidence>
<dbReference type="PATRIC" id="fig|935700.4.peg.862"/>
<dbReference type="EMBL" id="JYFE01000018">
    <property type="protein sequence ID" value="KIT17403.1"/>
    <property type="molecule type" value="Genomic_DNA"/>
</dbReference>
<organism evidence="1 2">
    <name type="scientific">Jannaschia aquimarina</name>
    <dbReference type="NCBI Taxonomy" id="935700"/>
    <lineage>
        <taxon>Bacteria</taxon>
        <taxon>Pseudomonadati</taxon>
        <taxon>Pseudomonadota</taxon>
        <taxon>Alphaproteobacteria</taxon>
        <taxon>Rhodobacterales</taxon>
        <taxon>Roseobacteraceae</taxon>
        <taxon>Jannaschia</taxon>
    </lineage>
</organism>
<sequence length="324" mass="33596">MVRWLLILTLVLSALWGGWWVVGSAGLDRGLRAGIEAARADGWQIDYADLSVSGFPNRFDTTVTEPEVTAPGGGLAWSAPFLQVFALSYRPNHVIAVAPDSQSLTLGGREIAVTTSDLRGSVVVAPSPDLPLQRAQVQGADLVAGRWVEARALRGAIREAEAGGYDVAAGVEGLVLPASMRAALAGDALPEAIGALTFDASVDLDRPIDRHLRSAPGLRAMALRDLTLRWGPLDLALTGDLRAGPGGLAEGDLTLEIADVAALDLLAGPSIPAERIDLIRSFLSAYTVPDRPGAARVPLAVTGGVVSLGPVPILALPPLSVPGS</sequence>
<dbReference type="OrthoDB" id="7625707at2"/>
<gene>
    <name evidence="1" type="ORF">jaqu_08180</name>
</gene>
<dbReference type="InterPro" id="IPR018666">
    <property type="entry name" value="DUF2125"/>
</dbReference>
<dbReference type="RefSeq" id="WP_043917675.1">
    <property type="nucleotide sequence ID" value="NZ_FZPF01000008.1"/>
</dbReference>
<dbReference type="Pfam" id="PF09898">
    <property type="entry name" value="DUF2125"/>
    <property type="match status" value="1"/>
</dbReference>
<protein>
    <recommendedName>
        <fullName evidence="3">DUF2125 domain-containing protein</fullName>
    </recommendedName>
</protein>
<dbReference type="STRING" id="935700.jaqu_08180"/>
<proteinExistence type="predicted"/>
<evidence type="ECO:0000313" key="2">
    <source>
        <dbReference type="Proteomes" id="UP000032232"/>
    </source>
</evidence>
<keyword evidence="2" id="KW-1185">Reference proteome</keyword>
<evidence type="ECO:0000313" key="1">
    <source>
        <dbReference type="EMBL" id="KIT17403.1"/>
    </source>
</evidence>